<dbReference type="RefSeq" id="WP_145365389.1">
    <property type="nucleotide sequence ID" value="NZ_CP036268.1"/>
</dbReference>
<dbReference type="KEGG" id="svp:Pan189_36430"/>
<evidence type="ECO:0000313" key="2">
    <source>
        <dbReference type="Proteomes" id="UP000317318"/>
    </source>
</evidence>
<dbReference type="OrthoDB" id="215174at2"/>
<accession>A0A517R5V1</accession>
<name>A0A517R5V1_9PLAN</name>
<organism evidence="1 2">
    <name type="scientific">Stratiformator vulcanicus</name>
    <dbReference type="NCBI Taxonomy" id="2527980"/>
    <lineage>
        <taxon>Bacteria</taxon>
        <taxon>Pseudomonadati</taxon>
        <taxon>Planctomycetota</taxon>
        <taxon>Planctomycetia</taxon>
        <taxon>Planctomycetales</taxon>
        <taxon>Planctomycetaceae</taxon>
        <taxon>Stratiformator</taxon>
    </lineage>
</organism>
<keyword evidence="2" id="KW-1185">Reference proteome</keyword>
<protein>
    <submittedName>
        <fullName evidence="1">Uncharacterized protein</fullName>
    </submittedName>
</protein>
<sequence length="69" mass="7628">MSEAIEETKTWPELGIGLYEKLTGHGAEISYEFENMDVYVPSSTSANAEHAHWKLNGTLKISTRDGATN</sequence>
<evidence type="ECO:0000313" key="1">
    <source>
        <dbReference type="EMBL" id="QDT39239.1"/>
    </source>
</evidence>
<reference evidence="1 2" key="1">
    <citation type="submission" date="2019-02" db="EMBL/GenBank/DDBJ databases">
        <title>Deep-cultivation of Planctomycetes and their phenomic and genomic characterization uncovers novel biology.</title>
        <authorList>
            <person name="Wiegand S."/>
            <person name="Jogler M."/>
            <person name="Boedeker C."/>
            <person name="Pinto D."/>
            <person name="Vollmers J."/>
            <person name="Rivas-Marin E."/>
            <person name="Kohn T."/>
            <person name="Peeters S.H."/>
            <person name="Heuer A."/>
            <person name="Rast P."/>
            <person name="Oberbeckmann S."/>
            <person name="Bunk B."/>
            <person name="Jeske O."/>
            <person name="Meyerdierks A."/>
            <person name="Storesund J.E."/>
            <person name="Kallscheuer N."/>
            <person name="Luecker S."/>
            <person name="Lage O.M."/>
            <person name="Pohl T."/>
            <person name="Merkel B.J."/>
            <person name="Hornburger P."/>
            <person name="Mueller R.-W."/>
            <person name="Bruemmer F."/>
            <person name="Labrenz M."/>
            <person name="Spormann A.M."/>
            <person name="Op den Camp H."/>
            <person name="Overmann J."/>
            <person name="Amann R."/>
            <person name="Jetten M.S.M."/>
            <person name="Mascher T."/>
            <person name="Medema M.H."/>
            <person name="Devos D.P."/>
            <person name="Kaster A.-K."/>
            <person name="Ovreas L."/>
            <person name="Rohde M."/>
            <person name="Galperin M.Y."/>
            <person name="Jogler C."/>
        </authorList>
    </citation>
    <scope>NUCLEOTIDE SEQUENCE [LARGE SCALE GENOMIC DNA]</scope>
    <source>
        <strain evidence="1 2">Pan189</strain>
    </source>
</reference>
<gene>
    <name evidence="1" type="ORF">Pan189_36430</name>
</gene>
<proteinExistence type="predicted"/>
<dbReference type="EMBL" id="CP036268">
    <property type="protein sequence ID" value="QDT39239.1"/>
    <property type="molecule type" value="Genomic_DNA"/>
</dbReference>
<dbReference type="AlphaFoldDB" id="A0A517R5V1"/>
<dbReference type="Proteomes" id="UP000317318">
    <property type="component" value="Chromosome"/>
</dbReference>